<feature type="transmembrane region" description="Helical" evidence="1">
    <location>
        <begin position="313"/>
        <end position="334"/>
    </location>
</feature>
<dbReference type="PANTHER" id="PTHR39084:SF1">
    <property type="entry name" value="DUF4010 DOMAIN-CONTAINING PROTEIN"/>
    <property type="match status" value="1"/>
</dbReference>
<dbReference type="Pfam" id="PF02308">
    <property type="entry name" value="MgtC"/>
    <property type="match status" value="1"/>
</dbReference>
<proteinExistence type="predicted"/>
<evidence type="ECO:0000313" key="5">
    <source>
        <dbReference type="Proteomes" id="UP000219336"/>
    </source>
</evidence>
<gene>
    <name evidence="4" type="ORF">VTH8203_04300</name>
</gene>
<dbReference type="OrthoDB" id="9813718at2"/>
<dbReference type="InterPro" id="IPR025105">
    <property type="entry name" value="DUF4010"/>
</dbReference>
<organism evidence="4 5">
    <name type="scientific">Vibrio thalassae</name>
    <dbReference type="NCBI Taxonomy" id="1243014"/>
    <lineage>
        <taxon>Bacteria</taxon>
        <taxon>Pseudomonadati</taxon>
        <taxon>Pseudomonadota</taxon>
        <taxon>Gammaproteobacteria</taxon>
        <taxon>Vibrionales</taxon>
        <taxon>Vibrionaceae</taxon>
        <taxon>Vibrio</taxon>
    </lineage>
</organism>
<name>A0A240ER38_9VIBR</name>
<dbReference type="AlphaFoldDB" id="A0A240ER38"/>
<sequence>MGIDDLIGSDNLIWKLFIALLLGAIVGTQRGWAMRNSLDGSRIAGIRTFSLVGLLGGLVAALAKQSSVILIGFALLVLVVVAAIAFVIQQQRQQDISITGVVALMITFLLGCLVIYDQAISAAAAAVITAIVLDNKKELHQAITKLKEYELDAALQLLLISIVMLPLLPNRGFGPWDAINPYEIWWMVVLIASISFVGYFAIRIAGAKRGILFTSIFAGLSSSTALTLQFSQLSKQQLTVSPLLATGILMSCGTMFPRLLIVLSVINPAIVPLIIWPIGVMMLTMYLPCWWLWRKGESGVLNQAENKKSPLALGPAVFFGLVLALIMLLSQALGQWFGDVGVLLLAAVSGMTDVDAISLALARQSITSLPVSVAAIGIVIAASVNTLVKMLMVVFFGERTLWMMIVPVMTITVISGFVFLYWLGNVLQ</sequence>
<keyword evidence="1" id="KW-0472">Membrane</keyword>
<protein>
    <submittedName>
        <fullName evidence="4">MgtC family protein</fullName>
    </submittedName>
</protein>
<dbReference type="Proteomes" id="UP000219336">
    <property type="component" value="Unassembled WGS sequence"/>
</dbReference>
<feature type="transmembrane region" description="Helical" evidence="1">
    <location>
        <begin position="12"/>
        <end position="32"/>
    </location>
</feature>
<accession>A0A240ER38</accession>
<reference evidence="5" key="1">
    <citation type="submission" date="2016-06" db="EMBL/GenBank/DDBJ databases">
        <authorList>
            <person name="Rodrigo-Torres L."/>
            <person name="Arahal R.D."/>
            <person name="Lucena T."/>
        </authorList>
    </citation>
    <scope>NUCLEOTIDE SEQUENCE [LARGE SCALE GENOMIC DNA]</scope>
    <source>
        <strain evidence="5">CECT8203</strain>
    </source>
</reference>
<feature type="transmembrane region" description="Helical" evidence="1">
    <location>
        <begin position="44"/>
        <end position="63"/>
    </location>
</feature>
<feature type="transmembrane region" description="Helical" evidence="1">
    <location>
        <begin position="100"/>
        <end position="133"/>
    </location>
</feature>
<feature type="transmembrane region" description="Helical" evidence="1">
    <location>
        <begin position="373"/>
        <end position="395"/>
    </location>
</feature>
<dbReference type="EMBL" id="OANU01000123">
    <property type="protein sequence ID" value="SNX50639.1"/>
    <property type="molecule type" value="Genomic_DNA"/>
</dbReference>
<dbReference type="Pfam" id="PF13194">
    <property type="entry name" value="DUF4010"/>
    <property type="match status" value="1"/>
</dbReference>
<feature type="domain" description="MgtC/SapB/SrpB/YhiD N-terminal" evidence="2">
    <location>
        <begin position="16"/>
        <end position="141"/>
    </location>
</feature>
<keyword evidence="5" id="KW-1185">Reference proteome</keyword>
<feature type="transmembrane region" description="Helical" evidence="1">
    <location>
        <begin position="211"/>
        <end position="231"/>
    </location>
</feature>
<keyword evidence="1" id="KW-1133">Transmembrane helix</keyword>
<evidence type="ECO:0000259" key="3">
    <source>
        <dbReference type="Pfam" id="PF13194"/>
    </source>
</evidence>
<feature type="transmembrane region" description="Helical" evidence="1">
    <location>
        <begin position="184"/>
        <end position="205"/>
    </location>
</feature>
<evidence type="ECO:0000259" key="2">
    <source>
        <dbReference type="Pfam" id="PF02308"/>
    </source>
</evidence>
<evidence type="ECO:0000313" key="4">
    <source>
        <dbReference type="EMBL" id="SNX50639.1"/>
    </source>
</evidence>
<feature type="transmembrane region" description="Helical" evidence="1">
    <location>
        <begin position="153"/>
        <end position="172"/>
    </location>
</feature>
<feature type="transmembrane region" description="Helical" evidence="1">
    <location>
        <begin position="243"/>
        <end position="267"/>
    </location>
</feature>
<feature type="transmembrane region" description="Helical" evidence="1">
    <location>
        <begin position="401"/>
        <end position="423"/>
    </location>
</feature>
<feature type="transmembrane region" description="Helical" evidence="1">
    <location>
        <begin position="340"/>
        <end position="361"/>
    </location>
</feature>
<evidence type="ECO:0000256" key="1">
    <source>
        <dbReference type="SAM" id="Phobius"/>
    </source>
</evidence>
<feature type="domain" description="DUF4010" evidence="3">
    <location>
        <begin position="189"/>
        <end position="397"/>
    </location>
</feature>
<feature type="transmembrane region" description="Helical" evidence="1">
    <location>
        <begin position="273"/>
        <end position="293"/>
    </location>
</feature>
<dbReference type="InterPro" id="IPR049177">
    <property type="entry name" value="MgtC_SapB_SrpB_YhiD_N"/>
</dbReference>
<dbReference type="PANTHER" id="PTHR39084">
    <property type="entry name" value="MEMBRANE PROTEIN-RELATED"/>
    <property type="match status" value="1"/>
</dbReference>
<feature type="transmembrane region" description="Helical" evidence="1">
    <location>
        <begin position="69"/>
        <end position="88"/>
    </location>
</feature>
<keyword evidence="1" id="KW-0812">Transmembrane</keyword>
<dbReference type="RefSeq" id="WP_096995539.1">
    <property type="nucleotide sequence ID" value="NZ_JBHSII010000001.1"/>
</dbReference>